<dbReference type="Pfam" id="PF07911">
    <property type="entry name" value="DUF1677"/>
    <property type="match status" value="1"/>
</dbReference>
<feature type="region of interest" description="Disordered" evidence="2">
    <location>
        <begin position="167"/>
        <end position="194"/>
    </location>
</feature>
<dbReference type="InterPro" id="IPR012876">
    <property type="entry name" value="DUF1677_pln"/>
</dbReference>
<evidence type="ECO:0000256" key="1">
    <source>
        <dbReference type="SAM" id="Coils"/>
    </source>
</evidence>
<evidence type="ECO:0000313" key="3">
    <source>
        <dbReference type="EMBL" id="CAK9325506.1"/>
    </source>
</evidence>
<dbReference type="Proteomes" id="UP001642487">
    <property type="component" value="Chromosome 7"/>
</dbReference>
<dbReference type="PANTHER" id="PTHR33108:SF14">
    <property type="entry name" value="OS01G0745000 PROTEIN"/>
    <property type="match status" value="1"/>
</dbReference>
<gene>
    <name evidence="3" type="ORF">CITCOLO1_LOCUS17770</name>
</gene>
<reference evidence="3 4" key="1">
    <citation type="submission" date="2024-03" db="EMBL/GenBank/DDBJ databases">
        <authorList>
            <person name="Gkanogiannis A."/>
            <person name="Becerra Lopez-Lavalle L."/>
        </authorList>
    </citation>
    <scope>NUCLEOTIDE SEQUENCE [LARGE SCALE GENOMIC DNA]</scope>
</reference>
<dbReference type="EMBL" id="OZ021741">
    <property type="protein sequence ID" value="CAK9325506.1"/>
    <property type="molecule type" value="Genomic_DNA"/>
</dbReference>
<feature type="coiled-coil region" evidence="1">
    <location>
        <begin position="32"/>
        <end position="59"/>
    </location>
</feature>
<keyword evidence="1" id="KW-0175">Coiled coil</keyword>
<name>A0ABP0Z2G6_9ROSI</name>
<dbReference type="PANTHER" id="PTHR33108">
    <property type="entry name" value="OS01G0745000 PROTEIN"/>
    <property type="match status" value="1"/>
</dbReference>
<evidence type="ECO:0000256" key="2">
    <source>
        <dbReference type="SAM" id="MobiDB-lite"/>
    </source>
</evidence>
<evidence type="ECO:0000313" key="4">
    <source>
        <dbReference type="Proteomes" id="UP001642487"/>
    </source>
</evidence>
<organism evidence="3 4">
    <name type="scientific">Citrullus colocynthis</name>
    <name type="common">colocynth</name>
    <dbReference type="NCBI Taxonomy" id="252529"/>
    <lineage>
        <taxon>Eukaryota</taxon>
        <taxon>Viridiplantae</taxon>
        <taxon>Streptophyta</taxon>
        <taxon>Embryophyta</taxon>
        <taxon>Tracheophyta</taxon>
        <taxon>Spermatophyta</taxon>
        <taxon>Magnoliopsida</taxon>
        <taxon>eudicotyledons</taxon>
        <taxon>Gunneridae</taxon>
        <taxon>Pentapetalae</taxon>
        <taxon>rosids</taxon>
        <taxon>fabids</taxon>
        <taxon>Cucurbitales</taxon>
        <taxon>Cucurbitaceae</taxon>
        <taxon>Benincaseae</taxon>
        <taxon>Citrullus</taxon>
    </lineage>
</organism>
<accession>A0ABP0Z2G6</accession>
<keyword evidence="4" id="KW-1185">Reference proteome</keyword>
<feature type="compositionally biased region" description="Polar residues" evidence="2">
    <location>
        <begin position="168"/>
        <end position="182"/>
    </location>
</feature>
<proteinExistence type="predicted"/>
<protein>
    <submittedName>
        <fullName evidence="3">Uncharacterized protein</fullName>
    </submittedName>
</protein>
<sequence length="194" mass="22253">MLAQSFTQGREGSPFSLMQKKEQIVMIRKAVSSDLSKEIERHKLRINNEVEEIKMIMNKSSLVEEELEEDNEVEEVECSCCGIKEECTKHYILEVQKCFSGKWVCGLCSEAVKERVLKFPNTTIDKALDFHKEFCDSFNATTRLNPKLSLTTSMRKIARKSFEKRTNYLGSSSDNNKLSRSISCDPRIGLQHSD</sequence>